<evidence type="ECO:0000256" key="1">
    <source>
        <dbReference type="SAM" id="SignalP"/>
    </source>
</evidence>
<name>A0A1G4PKR5_9BACL</name>
<feature type="chain" id="PRO_5011568177" evidence="1">
    <location>
        <begin position="23"/>
        <end position="47"/>
    </location>
</feature>
<dbReference type="EMBL" id="FMTT01000003">
    <property type="protein sequence ID" value="SCW32755.1"/>
    <property type="molecule type" value="Genomic_DNA"/>
</dbReference>
<feature type="signal peptide" evidence="1">
    <location>
        <begin position="1"/>
        <end position="22"/>
    </location>
</feature>
<sequence length="47" mass="5313">MRRLIMCIATFSIIMTCSLTIANHDFILAHPESNKPVARSYVDDPGY</sequence>
<accession>A0A1G4PKR5</accession>
<protein>
    <submittedName>
        <fullName evidence="2">Uncharacterized protein</fullName>
    </submittedName>
</protein>
<evidence type="ECO:0000313" key="2">
    <source>
        <dbReference type="EMBL" id="SCW32755.1"/>
    </source>
</evidence>
<reference evidence="3" key="1">
    <citation type="submission" date="2016-10" db="EMBL/GenBank/DDBJ databases">
        <authorList>
            <person name="Varghese N."/>
            <person name="Submissions S."/>
        </authorList>
    </citation>
    <scope>NUCLEOTIDE SEQUENCE [LARGE SCALE GENOMIC DNA]</scope>
    <source>
        <strain evidence="3">CGMCC 1.8946</strain>
    </source>
</reference>
<dbReference type="STRING" id="624147.SAMN04487970_100314"/>
<dbReference type="Proteomes" id="UP000198601">
    <property type="component" value="Unassembled WGS sequence"/>
</dbReference>
<evidence type="ECO:0000313" key="3">
    <source>
        <dbReference type="Proteomes" id="UP000198601"/>
    </source>
</evidence>
<dbReference type="AlphaFoldDB" id="A0A1G4PKR5"/>
<keyword evidence="3" id="KW-1185">Reference proteome</keyword>
<proteinExistence type="predicted"/>
<keyword evidence="1" id="KW-0732">Signal</keyword>
<organism evidence="2 3">
    <name type="scientific">Paenibacillus tianmuensis</name>
    <dbReference type="NCBI Taxonomy" id="624147"/>
    <lineage>
        <taxon>Bacteria</taxon>
        <taxon>Bacillati</taxon>
        <taxon>Bacillota</taxon>
        <taxon>Bacilli</taxon>
        <taxon>Bacillales</taxon>
        <taxon>Paenibacillaceae</taxon>
        <taxon>Paenibacillus</taxon>
    </lineage>
</organism>
<gene>
    <name evidence="2" type="ORF">SAMN04487970_100314</name>
</gene>